<dbReference type="InterPro" id="IPR002657">
    <property type="entry name" value="BilAc:Na_symport/Acr3"/>
</dbReference>
<evidence type="ECO:0000256" key="1">
    <source>
        <dbReference type="ARBA" id="ARBA00004651"/>
    </source>
</evidence>
<evidence type="ECO:0000256" key="4">
    <source>
        <dbReference type="ARBA" id="ARBA00022475"/>
    </source>
</evidence>
<dbReference type="FunFam" id="1.20.1530.20:FF:000009">
    <property type="entry name" value="Arsenite transporter, ACR3 family"/>
    <property type="match status" value="1"/>
</dbReference>
<evidence type="ECO:0000256" key="5">
    <source>
        <dbReference type="ARBA" id="ARBA00022692"/>
    </source>
</evidence>
<evidence type="ECO:0000313" key="11">
    <source>
        <dbReference type="EMBL" id="KAJ3131789.1"/>
    </source>
</evidence>
<dbReference type="Pfam" id="PF01758">
    <property type="entry name" value="SBF"/>
    <property type="match status" value="1"/>
</dbReference>
<evidence type="ECO:0000256" key="9">
    <source>
        <dbReference type="PIRNR" id="PIRNR005508"/>
    </source>
</evidence>
<accession>A0AAD5T670</accession>
<dbReference type="EMBL" id="JADGJH010000279">
    <property type="protein sequence ID" value="KAJ3131789.1"/>
    <property type="molecule type" value="Genomic_DNA"/>
</dbReference>
<keyword evidence="4 9" id="KW-1003">Cell membrane</keyword>
<dbReference type="PANTHER" id="PTHR43057:SF1">
    <property type="entry name" value="ARSENICAL-RESISTANCE PROTEIN 3"/>
    <property type="match status" value="1"/>
</dbReference>
<dbReference type="Gene3D" id="1.20.1530.20">
    <property type="match status" value="1"/>
</dbReference>
<evidence type="ECO:0000256" key="7">
    <source>
        <dbReference type="ARBA" id="ARBA00022989"/>
    </source>
</evidence>
<feature type="transmembrane region" description="Helical" evidence="10">
    <location>
        <begin position="189"/>
        <end position="208"/>
    </location>
</feature>
<keyword evidence="3 9" id="KW-0813">Transport</keyword>
<evidence type="ECO:0000256" key="8">
    <source>
        <dbReference type="ARBA" id="ARBA00023136"/>
    </source>
</evidence>
<feature type="transmembrane region" description="Helical" evidence="10">
    <location>
        <begin position="129"/>
        <end position="147"/>
    </location>
</feature>
<feature type="transmembrane region" description="Helical" evidence="10">
    <location>
        <begin position="56"/>
        <end position="75"/>
    </location>
</feature>
<keyword evidence="7 9" id="KW-1133">Transmembrane helix</keyword>
<proteinExistence type="inferred from homology"/>
<keyword evidence="12" id="KW-1185">Reference proteome</keyword>
<dbReference type="GO" id="GO:0015105">
    <property type="term" value="F:arsenite transmembrane transporter activity"/>
    <property type="evidence" value="ECO:0007669"/>
    <property type="project" value="TreeGrafter"/>
</dbReference>
<keyword evidence="6" id="KW-0059">Arsenical resistance</keyword>
<protein>
    <recommendedName>
        <fullName evidence="13">Arsenite transporter</fullName>
    </recommendedName>
</protein>
<reference evidence="11" key="1">
    <citation type="submission" date="2020-05" db="EMBL/GenBank/DDBJ databases">
        <title>Phylogenomic resolution of chytrid fungi.</title>
        <authorList>
            <person name="Stajich J.E."/>
            <person name="Amses K."/>
            <person name="Simmons R."/>
            <person name="Seto K."/>
            <person name="Myers J."/>
            <person name="Bonds A."/>
            <person name="Quandt C.A."/>
            <person name="Barry K."/>
            <person name="Liu P."/>
            <person name="Grigoriev I."/>
            <person name="Longcore J.E."/>
            <person name="James T.Y."/>
        </authorList>
    </citation>
    <scope>NUCLEOTIDE SEQUENCE</scope>
    <source>
        <strain evidence="11">JEL0513</strain>
    </source>
</reference>
<comment type="caution">
    <text evidence="11">The sequence shown here is derived from an EMBL/GenBank/DDBJ whole genome shotgun (WGS) entry which is preliminary data.</text>
</comment>
<evidence type="ECO:0000256" key="10">
    <source>
        <dbReference type="SAM" id="Phobius"/>
    </source>
</evidence>
<sequence length="382" mass="41887">MEETAPSEPVHNASVVSKMSWLDRLLPLNILIVMVVGTLLGHYVPSAAPAINSGSIVGVSVPMLIGLLWMMYPVLCQVKFEKLSTIVREKSATRIIIFSLLVNVILAPLFMLCLAWATLPDLPHERAGIILVAVGRCIAMVLIWNNLAGGDAEWCAILVAVNAVVQLALFGPIAYFLTSVIGGGDNGMVSIWLVVRSVLVFLGVPLVLGAATRGVLRWVAGAKWYDEKFLPFIEPHAVIGLLYTILIMFILQGNSIIHDIPNALRTAVPLILYFPSVFSLTFIASLYILESPFHIAVTQSFTATGNNFELTIAVAVATYGIESKEAFASVVGSLIEVPVLLSLVYLSKWWENWYNTVLSRRKLQFESINLLRTKETEIVLPE</sequence>
<comment type="similarity">
    <text evidence="2 9">Belongs to the arsenical resistance-3 (ACR3) (TC 2.A.59) family.</text>
</comment>
<dbReference type="InterPro" id="IPR038770">
    <property type="entry name" value="Na+/solute_symporter_sf"/>
</dbReference>
<name>A0AAD5T670_9FUNG</name>
<organism evidence="11 12">
    <name type="scientific">Physocladia obscura</name>
    <dbReference type="NCBI Taxonomy" id="109957"/>
    <lineage>
        <taxon>Eukaryota</taxon>
        <taxon>Fungi</taxon>
        <taxon>Fungi incertae sedis</taxon>
        <taxon>Chytridiomycota</taxon>
        <taxon>Chytridiomycota incertae sedis</taxon>
        <taxon>Chytridiomycetes</taxon>
        <taxon>Chytridiales</taxon>
        <taxon>Chytriomycetaceae</taxon>
        <taxon>Physocladia</taxon>
    </lineage>
</organism>
<keyword evidence="5 9" id="KW-0812">Transmembrane</keyword>
<dbReference type="NCBIfam" id="TIGR00832">
    <property type="entry name" value="acr3"/>
    <property type="match status" value="1"/>
</dbReference>
<comment type="subcellular location">
    <subcellularLocation>
        <location evidence="1 9">Cell membrane</location>
        <topology evidence="1 9">Multi-pass membrane protein</topology>
    </subcellularLocation>
</comment>
<dbReference type="AlphaFoldDB" id="A0AAD5T670"/>
<feature type="transmembrane region" description="Helical" evidence="10">
    <location>
        <begin position="270"/>
        <end position="289"/>
    </location>
</feature>
<evidence type="ECO:0000313" key="12">
    <source>
        <dbReference type="Proteomes" id="UP001211907"/>
    </source>
</evidence>
<dbReference type="GO" id="GO:0015104">
    <property type="term" value="F:antimonite transmembrane transporter activity"/>
    <property type="evidence" value="ECO:0007669"/>
    <property type="project" value="TreeGrafter"/>
</dbReference>
<dbReference type="InterPro" id="IPR004706">
    <property type="entry name" value="Arsenical-R_Acr3"/>
</dbReference>
<evidence type="ECO:0000256" key="2">
    <source>
        <dbReference type="ARBA" id="ARBA00010110"/>
    </source>
</evidence>
<evidence type="ECO:0000256" key="3">
    <source>
        <dbReference type="ARBA" id="ARBA00022448"/>
    </source>
</evidence>
<dbReference type="GO" id="GO:0005886">
    <property type="term" value="C:plasma membrane"/>
    <property type="evidence" value="ECO:0007669"/>
    <property type="project" value="UniProtKB-SubCell"/>
</dbReference>
<dbReference type="GO" id="GO:0015297">
    <property type="term" value="F:antiporter activity"/>
    <property type="evidence" value="ECO:0007669"/>
    <property type="project" value="UniProtKB-UniRule"/>
</dbReference>
<feature type="transmembrane region" description="Helical" evidence="10">
    <location>
        <begin position="154"/>
        <end position="177"/>
    </location>
</feature>
<feature type="transmembrane region" description="Helical" evidence="10">
    <location>
        <begin position="95"/>
        <end position="117"/>
    </location>
</feature>
<dbReference type="GO" id="GO:0046685">
    <property type="term" value="P:response to arsenic-containing substance"/>
    <property type="evidence" value="ECO:0007669"/>
    <property type="project" value="UniProtKB-KW"/>
</dbReference>
<evidence type="ECO:0008006" key="13">
    <source>
        <dbReference type="Google" id="ProtNLM"/>
    </source>
</evidence>
<gene>
    <name evidence="11" type="ORF">HK100_006004</name>
</gene>
<feature type="transmembrane region" description="Helical" evidence="10">
    <location>
        <begin position="25"/>
        <end position="44"/>
    </location>
</feature>
<dbReference type="Proteomes" id="UP001211907">
    <property type="component" value="Unassembled WGS sequence"/>
</dbReference>
<evidence type="ECO:0000256" key="6">
    <source>
        <dbReference type="ARBA" id="ARBA00022849"/>
    </source>
</evidence>
<dbReference type="PIRSF" id="PIRSF005508">
    <property type="entry name" value="Acr3"/>
    <property type="match status" value="1"/>
</dbReference>
<dbReference type="PANTHER" id="PTHR43057">
    <property type="entry name" value="ARSENITE EFFLUX TRANSPORTER"/>
    <property type="match status" value="1"/>
</dbReference>
<keyword evidence="8 9" id="KW-0472">Membrane</keyword>
<feature type="transmembrane region" description="Helical" evidence="10">
    <location>
        <begin position="229"/>
        <end position="250"/>
    </location>
</feature>